<accession>A0A926D6U2</accession>
<evidence type="ECO:0000313" key="4">
    <source>
        <dbReference type="EMBL" id="MBC8533485.1"/>
    </source>
</evidence>
<dbReference type="Gene3D" id="3.30.420.40">
    <property type="match status" value="1"/>
</dbReference>
<organism evidence="4 5">
    <name type="scientific">Yeguia hominis</name>
    <dbReference type="NCBI Taxonomy" id="2763662"/>
    <lineage>
        <taxon>Bacteria</taxon>
        <taxon>Bacillati</taxon>
        <taxon>Bacillota</taxon>
        <taxon>Clostridia</taxon>
        <taxon>Eubacteriales</taxon>
        <taxon>Yeguiaceae</taxon>
        <taxon>Yeguia</taxon>
    </lineage>
</organism>
<keyword evidence="5" id="KW-1185">Reference proteome</keyword>
<dbReference type="SUPFAM" id="SSF53067">
    <property type="entry name" value="Actin-like ATPase domain"/>
    <property type="match status" value="1"/>
</dbReference>
<proteinExistence type="predicted"/>
<comment type="caution">
    <text evidence="4">The sequence shown here is derived from an EMBL/GenBank/DDBJ whole genome shotgun (WGS) entry which is preliminary data.</text>
</comment>
<keyword evidence="4" id="KW-0418">Kinase</keyword>
<dbReference type="GO" id="GO:0005829">
    <property type="term" value="C:cytosol"/>
    <property type="evidence" value="ECO:0007669"/>
    <property type="project" value="TreeGrafter"/>
</dbReference>
<evidence type="ECO:0000313" key="5">
    <source>
        <dbReference type="Proteomes" id="UP000651482"/>
    </source>
</evidence>
<keyword evidence="1" id="KW-0547">Nucleotide-binding</keyword>
<keyword evidence="3" id="KW-0173">Coenzyme A biosynthesis</keyword>
<name>A0A926D6U2_9FIRM</name>
<dbReference type="EMBL" id="JACRSN010000006">
    <property type="protein sequence ID" value="MBC8533485.1"/>
    <property type="molecule type" value="Genomic_DNA"/>
</dbReference>
<dbReference type="InterPro" id="IPR043129">
    <property type="entry name" value="ATPase_NBD"/>
</dbReference>
<evidence type="ECO:0000256" key="1">
    <source>
        <dbReference type="ARBA" id="ARBA00022741"/>
    </source>
</evidence>
<dbReference type="GO" id="GO:0005524">
    <property type="term" value="F:ATP binding"/>
    <property type="evidence" value="ECO:0007669"/>
    <property type="project" value="UniProtKB-KW"/>
</dbReference>
<dbReference type="PANTHER" id="PTHR12280:SF20">
    <property type="entry name" value="4'-PHOSPHOPANTETHEINE PHOSPHATASE"/>
    <property type="match status" value="1"/>
</dbReference>
<dbReference type="Proteomes" id="UP000651482">
    <property type="component" value="Unassembled WGS sequence"/>
</dbReference>
<dbReference type="AlphaFoldDB" id="A0A926D6U2"/>
<dbReference type="GO" id="GO:0015937">
    <property type="term" value="P:coenzyme A biosynthetic process"/>
    <property type="evidence" value="ECO:0007669"/>
    <property type="project" value="UniProtKB-KW"/>
</dbReference>
<evidence type="ECO:0000256" key="2">
    <source>
        <dbReference type="ARBA" id="ARBA00022840"/>
    </source>
</evidence>
<keyword evidence="4" id="KW-0808">Transferase</keyword>
<dbReference type="Pfam" id="PF03630">
    <property type="entry name" value="Fumble"/>
    <property type="match status" value="1"/>
</dbReference>
<sequence length="282" mass="29316">MGIIISADIGGSATKVAGYRETGERIGKTIVRLDDQVASFYGAFGKFSEEHAVALSEIQELILTGVGASRLSHNQYDLPVTYVEEFEAIGRGGLLLSGVKEAVVVSMGTGTAFVHASEAGCTHLGGSGIGGGTLLGLSKLLLNETDISAVARLAQEGVLEHADITIRDICQGEVPGLPPHATASNFGKVRNALPSADTAAALINMILQGIGSMAMLAAHGIGTGTVVLTGSLASLPQAKGIYETFREMYHLDFLLPEDAEYATAYGAFATRMHEMPSVAPVI</sequence>
<dbReference type="InterPro" id="IPR004567">
    <property type="entry name" value="Type_II_PanK"/>
</dbReference>
<reference evidence="4" key="1">
    <citation type="submission" date="2020-08" db="EMBL/GenBank/DDBJ databases">
        <title>Genome public.</title>
        <authorList>
            <person name="Liu C."/>
            <person name="Sun Q."/>
        </authorList>
    </citation>
    <scope>NUCLEOTIDE SEQUENCE</scope>
    <source>
        <strain evidence="4">NSJ-40</strain>
    </source>
</reference>
<keyword evidence="2" id="KW-0067">ATP-binding</keyword>
<dbReference type="GO" id="GO:0004594">
    <property type="term" value="F:pantothenate kinase activity"/>
    <property type="evidence" value="ECO:0007669"/>
    <property type="project" value="TreeGrafter"/>
</dbReference>
<dbReference type="RefSeq" id="WP_249318877.1">
    <property type="nucleotide sequence ID" value="NZ_JACRSN010000006.1"/>
</dbReference>
<gene>
    <name evidence="4" type="ORF">IAG03_05600</name>
</gene>
<protein>
    <submittedName>
        <fullName evidence="4">Pantothenate kinase</fullName>
    </submittedName>
</protein>
<dbReference type="PANTHER" id="PTHR12280">
    <property type="entry name" value="PANTOTHENATE KINASE"/>
    <property type="match status" value="1"/>
</dbReference>
<dbReference type="CDD" id="cd24085">
    <property type="entry name" value="ASKHA_NBD_PanK-II_bac"/>
    <property type="match status" value="1"/>
</dbReference>
<evidence type="ECO:0000256" key="3">
    <source>
        <dbReference type="ARBA" id="ARBA00022993"/>
    </source>
</evidence>